<evidence type="ECO:0000313" key="2">
    <source>
        <dbReference type="Proteomes" id="UP001331761"/>
    </source>
</evidence>
<evidence type="ECO:0000313" key="1">
    <source>
        <dbReference type="EMBL" id="KAK5984386.1"/>
    </source>
</evidence>
<dbReference type="EMBL" id="WIXE01002952">
    <property type="protein sequence ID" value="KAK5984386.1"/>
    <property type="molecule type" value="Genomic_DNA"/>
</dbReference>
<reference evidence="1 2" key="1">
    <citation type="submission" date="2019-10" db="EMBL/GenBank/DDBJ databases">
        <title>Assembly and Annotation for the nematode Trichostrongylus colubriformis.</title>
        <authorList>
            <person name="Martin J."/>
        </authorList>
    </citation>
    <scope>NUCLEOTIDE SEQUENCE [LARGE SCALE GENOMIC DNA]</scope>
    <source>
        <strain evidence="1">G859</strain>
        <tissue evidence="1">Whole worm</tissue>
    </source>
</reference>
<keyword evidence="2" id="KW-1185">Reference proteome</keyword>
<comment type="caution">
    <text evidence="1">The sequence shown here is derived from an EMBL/GenBank/DDBJ whole genome shotgun (WGS) entry which is preliminary data.</text>
</comment>
<accession>A0AAN8FRF7</accession>
<proteinExistence type="predicted"/>
<feature type="non-terminal residue" evidence="1">
    <location>
        <position position="156"/>
    </location>
</feature>
<dbReference type="Proteomes" id="UP001331761">
    <property type="component" value="Unassembled WGS sequence"/>
</dbReference>
<gene>
    <name evidence="1" type="ORF">GCK32_015513</name>
</gene>
<name>A0AAN8FRF7_TRICO</name>
<organism evidence="1 2">
    <name type="scientific">Trichostrongylus colubriformis</name>
    <name type="common">Black scour worm</name>
    <dbReference type="NCBI Taxonomy" id="6319"/>
    <lineage>
        <taxon>Eukaryota</taxon>
        <taxon>Metazoa</taxon>
        <taxon>Ecdysozoa</taxon>
        <taxon>Nematoda</taxon>
        <taxon>Chromadorea</taxon>
        <taxon>Rhabditida</taxon>
        <taxon>Rhabditina</taxon>
        <taxon>Rhabditomorpha</taxon>
        <taxon>Strongyloidea</taxon>
        <taxon>Trichostrongylidae</taxon>
        <taxon>Trichostrongylus</taxon>
    </lineage>
</organism>
<protein>
    <submittedName>
        <fullName evidence="1">Uncharacterized protein</fullName>
    </submittedName>
</protein>
<sequence>MKLKHLTSDDELRALKCEYVDDPLFLLIWHSIEFELEKSFPNTSLSLYSYRSADSLLLFGYKKNRITNDSILLYRRGDFAVEEISEALTELCDLQQVPKEFLFIGEEYLTKMVSTFFMKRSFVMRPYPTKLFYMTSEQMNTVQHLPVPKLPDGYVL</sequence>
<dbReference type="AlphaFoldDB" id="A0AAN8FRF7"/>